<dbReference type="AlphaFoldDB" id="A0A1I8BUI5"/>
<evidence type="ECO:0000313" key="2">
    <source>
        <dbReference type="Proteomes" id="UP000095281"/>
    </source>
</evidence>
<dbReference type="Pfam" id="PF00651">
    <property type="entry name" value="BTB"/>
    <property type="match status" value="2"/>
</dbReference>
<proteinExistence type="predicted"/>
<accession>A0A1I8BUI5</accession>
<dbReference type="SUPFAM" id="SSF54695">
    <property type="entry name" value="POZ domain"/>
    <property type="match status" value="2"/>
</dbReference>
<keyword evidence="2" id="KW-1185">Reference proteome</keyword>
<sequence length="343" mass="39223">MKTITYSFTWSIDNLEKVHDNLVNNSQLFTSGLFRSSDFPSVAWELHVEISRGSSTIYIWLRQIGSNSILNGRVNTKYKIYAIKNRYTQIDIAKSTCKFESQARMGYSEVSMDDVIQFKGHLCLGCEVEVDCYNLTIDLQNTFRNMLAEETFTDCVIKVGDEIIKTHRCVLAQNSEVFRKMFEQNGMTEALNGEVIISDTSPECVRAMLEFFYTGEVAEGDTFYASEFPDAAWELRVNILKDVSCTIWLRQIGPNSVKGLVNTKYKIYASKAGVRLDIAKSEIFVGNIVIKTHRCVLAQNSEVFQKMFEQNGMTESLNGEVIISDTSPECVRAMLEFFYYWRN</sequence>
<dbReference type="InterPro" id="IPR011333">
    <property type="entry name" value="SKP1/BTB/POZ_sf"/>
</dbReference>
<dbReference type="CDD" id="cd18186">
    <property type="entry name" value="BTB_POZ_ZBTB_KLHL-like"/>
    <property type="match status" value="2"/>
</dbReference>
<dbReference type="Gene3D" id="3.30.710.10">
    <property type="entry name" value="Potassium Channel Kv1.1, Chain A"/>
    <property type="match status" value="2"/>
</dbReference>
<evidence type="ECO:0000259" key="1">
    <source>
        <dbReference type="PROSITE" id="PS50097"/>
    </source>
</evidence>
<dbReference type="InterPro" id="IPR000210">
    <property type="entry name" value="BTB/POZ_dom"/>
</dbReference>
<dbReference type="SMART" id="SM00225">
    <property type="entry name" value="BTB"/>
    <property type="match status" value="1"/>
</dbReference>
<dbReference type="PANTHER" id="PTHR24413">
    <property type="entry name" value="SPECKLE-TYPE POZ PROTEIN"/>
    <property type="match status" value="1"/>
</dbReference>
<dbReference type="SUPFAM" id="SSF49599">
    <property type="entry name" value="TRAF domain-like"/>
    <property type="match status" value="1"/>
</dbReference>
<name>A0A1I8BUI5_MELHA</name>
<protein>
    <submittedName>
        <fullName evidence="3">BTB domain-containing protein</fullName>
    </submittedName>
</protein>
<evidence type="ECO:0000313" key="3">
    <source>
        <dbReference type="WBParaSite" id="MhA1_Contig618.frz3.gene3"/>
    </source>
</evidence>
<dbReference type="Proteomes" id="UP000095281">
    <property type="component" value="Unplaced"/>
</dbReference>
<dbReference type="WBParaSite" id="MhA1_Contig618.frz3.gene3">
    <property type="protein sequence ID" value="MhA1_Contig618.frz3.gene3"/>
    <property type="gene ID" value="MhA1_Contig618.frz3.gene3"/>
</dbReference>
<organism evidence="2 3">
    <name type="scientific">Meloidogyne hapla</name>
    <name type="common">Root-knot nematode worm</name>
    <dbReference type="NCBI Taxonomy" id="6305"/>
    <lineage>
        <taxon>Eukaryota</taxon>
        <taxon>Metazoa</taxon>
        <taxon>Ecdysozoa</taxon>
        <taxon>Nematoda</taxon>
        <taxon>Chromadorea</taxon>
        <taxon>Rhabditida</taxon>
        <taxon>Tylenchina</taxon>
        <taxon>Tylenchomorpha</taxon>
        <taxon>Tylenchoidea</taxon>
        <taxon>Meloidogynidae</taxon>
        <taxon>Meloidogyninae</taxon>
        <taxon>Meloidogyne</taxon>
    </lineage>
</organism>
<dbReference type="PROSITE" id="PS50097">
    <property type="entry name" value="BTB"/>
    <property type="match status" value="2"/>
</dbReference>
<feature type="domain" description="BTB" evidence="1">
    <location>
        <begin position="279"/>
        <end position="343"/>
    </location>
</feature>
<reference evidence="3" key="1">
    <citation type="submission" date="2016-11" db="UniProtKB">
        <authorList>
            <consortium name="WormBaseParasite"/>
        </authorList>
    </citation>
    <scope>IDENTIFICATION</scope>
</reference>
<feature type="domain" description="BTB" evidence="1">
    <location>
        <begin position="153"/>
        <end position="221"/>
    </location>
</feature>